<dbReference type="PROSITE" id="PS50072">
    <property type="entry name" value="CSA_PPIASE_2"/>
    <property type="match status" value="1"/>
</dbReference>
<comment type="catalytic activity">
    <reaction evidence="4">
        <text>[protein]-peptidylproline (omega=180) = [protein]-peptidylproline (omega=0)</text>
        <dbReference type="Rhea" id="RHEA:16237"/>
        <dbReference type="Rhea" id="RHEA-COMP:10747"/>
        <dbReference type="Rhea" id="RHEA-COMP:10748"/>
        <dbReference type="ChEBI" id="CHEBI:83833"/>
        <dbReference type="ChEBI" id="CHEBI:83834"/>
        <dbReference type="EC" id="5.2.1.8"/>
    </reaction>
</comment>
<accession>A0A4R6H1P8</accession>
<dbReference type="Proteomes" id="UP000294848">
    <property type="component" value="Unassembled WGS sequence"/>
</dbReference>
<dbReference type="Gene3D" id="2.40.100.10">
    <property type="entry name" value="Cyclophilin-like"/>
    <property type="match status" value="1"/>
</dbReference>
<comment type="function">
    <text evidence="4">PPIases accelerate the folding of proteins. It catalyzes the cis-trans isomerization of proline imidic peptide bonds in oligopeptides.</text>
</comment>
<dbReference type="PANTHER" id="PTHR45625">
    <property type="entry name" value="PEPTIDYL-PROLYL CIS-TRANS ISOMERASE-RELATED"/>
    <property type="match status" value="1"/>
</dbReference>
<evidence type="ECO:0000313" key="7">
    <source>
        <dbReference type="EMBL" id="TDO01176.1"/>
    </source>
</evidence>
<name>A0A4R6H1P8_9BACT</name>
<dbReference type="InterPro" id="IPR020892">
    <property type="entry name" value="Cyclophilin-type_PPIase_CS"/>
</dbReference>
<dbReference type="PRINTS" id="PR00153">
    <property type="entry name" value="CSAPPISMRASE"/>
</dbReference>
<evidence type="ECO:0000256" key="4">
    <source>
        <dbReference type="RuleBase" id="RU363019"/>
    </source>
</evidence>
<dbReference type="PANTHER" id="PTHR45625:SF4">
    <property type="entry name" value="PEPTIDYLPROLYL ISOMERASE DOMAIN AND WD REPEAT-CONTAINING PROTEIN 1"/>
    <property type="match status" value="1"/>
</dbReference>
<evidence type="ECO:0000256" key="2">
    <source>
        <dbReference type="ARBA" id="ARBA00023110"/>
    </source>
</evidence>
<dbReference type="EC" id="5.2.1.8" evidence="4"/>
<evidence type="ECO:0000256" key="1">
    <source>
        <dbReference type="ARBA" id="ARBA00007365"/>
    </source>
</evidence>
<dbReference type="GO" id="GO:0003755">
    <property type="term" value="F:peptidyl-prolyl cis-trans isomerase activity"/>
    <property type="evidence" value="ECO:0007669"/>
    <property type="project" value="UniProtKB-UniRule"/>
</dbReference>
<dbReference type="PROSITE" id="PS00170">
    <property type="entry name" value="CSA_PPIASE_1"/>
    <property type="match status" value="1"/>
</dbReference>
<dbReference type="CDD" id="cd00317">
    <property type="entry name" value="cyclophilin"/>
    <property type="match status" value="1"/>
</dbReference>
<dbReference type="InterPro" id="IPR044666">
    <property type="entry name" value="Cyclophilin_A-like"/>
</dbReference>
<comment type="caution">
    <text evidence="7">The sequence shown here is derived from an EMBL/GenBank/DDBJ whole genome shotgun (WGS) entry which is preliminary data.</text>
</comment>
<dbReference type="RefSeq" id="WP_133465100.1">
    <property type="nucleotide sequence ID" value="NZ_SNWI01000005.1"/>
</dbReference>
<reference evidence="7 8" key="1">
    <citation type="submission" date="2019-03" db="EMBL/GenBank/DDBJ databases">
        <title>Freshwater and sediment microbial communities from various areas in North America, analyzing microbe dynamics in response to fracking.</title>
        <authorList>
            <person name="Lamendella R."/>
        </authorList>
    </citation>
    <scope>NUCLEOTIDE SEQUENCE [LARGE SCALE GENOMIC DNA]</scope>
    <source>
        <strain evidence="7 8">114D</strain>
    </source>
</reference>
<dbReference type="InterPro" id="IPR002130">
    <property type="entry name" value="Cyclophilin-type_PPIase_dom"/>
</dbReference>
<keyword evidence="2 4" id="KW-0697">Rotamase</keyword>
<dbReference type="GO" id="GO:0006457">
    <property type="term" value="P:protein folding"/>
    <property type="evidence" value="ECO:0007669"/>
    <property type="project" value="InterPro"/>
</dbReference>
<proteinExistence type="inferred from homology"/>
<evidence type="ECO:0000256" key="3">
    <source>
        <dbReference type="ARBA" id="ARBA00023235"/>
    </source>
</evidence>
<dbReference type="Pfam" id="PF00160">
    <property type="entry name" value="Pro_isomerase"/>
    <property type="match status" value="2"/>
</dbReference>
<keyword evidence="3 4" id="KW-0413">Isomerase</keyword>
<evidence type="ECO:0000313" key="8">
    <source>
        <dbReference type="Proteomes" id="UP000294848"/>
    </source>
</evidence>
<feature type="coiled-coil region" evidence="5">
    <location>
        <begin position="158"/>
        <end position="208"/>
    </location>
</feature>
<sequence>MKQFGYSLLILTLLFQVSCGTPKKSQTVEHHVKIETSYGDMTIRLFNQTPAHRDNFIKLTKEGFFDGLLFHRVIENFMIQGGDPDSKNAEAGKRLGGGTPGYTLPAEIDSSLFHKRGVLAAARRGGPSNPEKRSSGSQFYILQGTVFSHGALDTMEIKMNKQREKQLMQKHFNQAQDELNQLKMENKLDEFNIRVAELREAASQEASQLAPIKIDAERREAYTTVGGYPSLDNEYTIFGEVIEGLDVLDKIAAVATDQYDRPLEDVQMKVKVLD</sequence>
<dbReference type="SUPFAM" id="SSF50891">
    <property type="entry name" value="Cyclophilin-like"/>
    <property type="match status" value="1"/>
</dbReference>
<organism evidence="7 8">
    <name type="scientific">Sunxiuqinia elliptica</name>
    <dbReference type="NCBI Taxonomy" id="655355"/>
    <lineage>
        <taxon>Bacteria</taxon>
        <taxon>Pseudomonadati</taxon>
        <taxon>Bacteroidota</taxon>
        <taxon>Bacteroidia</taxon>
        <taxon>Marinilabiliales</taxon>
        <taxon>Prolixibacteraceae</taxon>
        <taxon>Sunxiuqinia</taxon>
    </lineage>
</organism>
<evidence type="ECO:0000259" key="6">
    <source>
        <dbReference type="PROSITE" id="PS50072"/>
    </source>
</evidence>
<dbReference type="OrthoDB" id="9807797at2"/>
<comment type="similarity">
    <text evidence="1 4">Belongs to the cyclophilin-type PPIase family.</text>
</comment>
<evidence type="ECO:0000256" key="5">
    <source>
        <dbReference type="SAM" id="Coils"/>
    </source>
</evidence>
<dbReference type="AlphaFoldDB" id="A0A4R6H1P8"/>
<gene>
    <name evidence="7" type="ORF">DET52_10529</name>
</gene>
<dbReference type="EMBL" id="SNWI01000005">
    <property type="protein sequence ID" value="TDO01176.1"/>
    <property type="molecule type" value="Genomic_DNA"/>
</dbReference>
<feature type="domain" description="PPIase cyclophilin-type" evidence="6">
    <location>
        <begin position="35"/>
        <end position="268"/>
    </location>
</feature>
<dbReference type="InterPro" id="IPR029000">
    <property type="entry name" value="Cyclophilin-like_dom_sf"/>
</dbReference>
<keyword evidence="5" id="KW-0175">Coiled coil</keyword>
<protein>
    <recommendedName>
        <fullName evidence="4">Peptidyl-prolyl cis-trans isomerase</fullName>
        <shortName evidence="4">PPIase</shortName>
        <ecNumber evidence="4">5.2.1.8</ecNumber>
    </recommendedName>
</protein>